<feature type="region of interest" description="Disordered" evidence="5">
    <location>
        <begin position="1"/>
        <end position="31"/>
    </location>
</feature>
<dbReference type="EMBL" id="BAAAGS010000066">
    <property type="protein sequence ID" value="GAA0555293.1"/>
    <property type="molecule type" value="Genomic_DNA"/>
</dbReference>
<feature type="transmembrane region" description="Helical" evidence="6">
    <location>
        <begin position="80"/>
        <end position="103"/>
    </location>
</feature>
<dbReference type="InterPro" id="IPR010445">
    <property type="entry name" value="LapA_dom"/>
</dbReference>
<comment type="caution">
    <text evidence="8">The sequence shown here is derived from an EMBL/GenBank/DDBJ whole genome shotgun (WGS) entry which is preliminary data.</text>
</comment>
<keyword evidence="9" id="KW-1185">Reference proteome</keyword>
<evidence type="ECO:0000259" key="7">
    <source>
        <dbReference type="Pfam" id="PF06305"/>
    </source>
</evidence>
<evidence type="ECO:0000256" key="3">
    <source>
        <dbReference type="ARBA" id="ARBA00022989"/>
    </source>
</evidence>
<gene>
    <name evidence="8" type="ORF">GCM10009533_61460</name>
</gene>
<evidence type="ECO:0000313" key="9">
    <source>
        <dbReference type="Proteomes" id="UP001500729"/>
    </source>
</evidence>
<sequence length="117" mass="12048">MKREEQPDRQKTSGNMGEPGPTVEGVGPDAPAGTRTRVGALWLAVVVAAGVLGLLLVFILQNPATVTVRFLTTQGSMALGVAMLFAAIAGALLIALVATARILQLRGAVRSNRGQGT</sequence>
<keyword evidence="1" id="KW-1003">Cell membrane</keyword>
<feature type="compositionally biased region" description="Basic and acidic residues" evidence="5">
    <location>
        <begin position="1"/>
        <end position="11"/>
    </location>
</feature>
<feature type="compositionally biased region" description="Low complexity" evidence="5">
    <location>
        <begin position="18"/>
        <end position="28"/>
    </location>
</feature>
<name>A0ABP3NX48_SACER</name>
<feature type="transmembrane region" description="Helical" evidence="6">
    <location>
        <begin position="40"/>
        <end position="60"/>
    </location>
</feature>
<organism evidence="8 9">
    <name type="scientific">Saccharopolyspora erythraea</name>
    <name type="common">Streptomyces erythraeus</name>
    <dbReference type="NCBI Taxonomy" id="1836"/>
    <lineage>
        <taxon>Bacteria</taxon>
        <taxon>Bacillati</taxon>
        <taxon>Actinomycetota</taxon>
        <taxon>Actinomycetes</taxon>
        <taxon>Pseudonocardiales</taxon>
        <taxon>Pseudonocardiaceae</taxon>
        <taxon>Saccharopolyspora</taxon>
    </lineage>
</organism>
<dbReference type="Pfam" id="PF06305">
    <property type="entry name" value="LapA_dom"/>
    <property type="match status" value="1"/>
</dbReference>
<evidence type="ECO:0000313" key="8">
    <source>
        <dbReference type="EMBL" id="GAA0555293.1"/>
    </source>
</evidence>
<accession>A0ABP3NX48</accession>
<evidence type="ECO:0000256" key="6">
    <source>
        <dbReference type="SAM" id="Phobius"/>
    </source>
</evidence>
<evidence type="ECO:0000256" key="2">
    <source>
        <dbReference type="ARBA" id="ARBA00022692"/>
    </source>
</evidence>
<dbReference type="Proteomes" id="UP001500729">
    <property type="component" value="Unassembled WGS sequence"/>
</dbReference>
<reference evidence="9" key="1">
    <citation type="journal article" date="2019" name="Int. J. Syst. Evol. Microbiol.">
        <title>The Global Catalogue of Microorganisms (GCM) 10K type strain sequencing project: providing services to taxonomists for standard genome sequencing and annotation.</title>
        <authorList>
            <consortium name="The Broad Institute Genomics Platform"/>
            <consortium name="The Broad Institute Genome Sequencing Center for Infectious Disease"/>
            <person name="Wu L."/>
            <person name="Ma J."/>
        </authorList>
    </citation>
    <scope>NUCLEOTIDE SEQUENCE [LARGE SCALE GENOMIC DNA]</scope>
    <source>
        <strain evidence="9">JCM 10303</strain>
    </source>
</reference>
<protein>
    <recommendedName>
        <fullName evidence="7">Lipopolysaccharide assembly protein A domain-containing protein</fullName>
    </recommendedName>
</protein>
<evidence type="ECO:0000256" key="5">
    <source>
        <dbReference type="SAM" id="MobiDB-lite"/>
    </source>
</evidence>
<evidence type="ECO:0000256" key="4">
    <source>
        <dbReference type="ARBA" id="ARBA00023136"/>
    </source>
</evidence>
<proteinExistence type="predicted"/>
<keyword evidence="3 6" id="KW-1133">Transmembrane helix</keyword>
<dbReference type="RefSeq" id="WP_009947240.1">
    <property type="nucleotide sequence ID" value="NZ_BAAAGS010000066.1"/>
</dbReference>
<keyword evidence="4 6" id="KW-0472">Membrane</keyword>
<feature type="domain" description="Lipopolysaccharide assembly protein A" evidence="7">
    <location>
        <begin position="61"/>
        <end position="113"/>
    </location>
</feature>
<evidence type="ECO:0000256" key="1">
    <source>
        <dbReference type="ARBA" id="ARBA00022475"/>
    </source>
</evidence>
<keyword evidence="2 6" id="KW-0812">Transmembrane</keyword>